<dbReference type="Proteomes" id="UP000070598">
    <property type="component" value="Unassembled WGS sequence"/>
</dbReference>
<dbReference type="PATRIC" id="fig|1469144.8.peg.824"/>
<gene>
    <name evidence="2" type="ORF">TH66_21005</name>
    <name evidence="3" type="ORF">TR74_19060</name>
</gene>
<evidence type="ECO:0000313" key="5">
    <source>
        <dbReference type="Proteomes" id="UP000070659"/>
    </source>
</evidence>
<comment type="caution">
    <text evidence="3">The sequence shown here is derived from an EMBL/GenBank/DDBJ whole genome shotgun (WGS) entry which is preliminary data.</text>
</comment>
<dbReference type="RefSeq" id="WP_067071582.1">
    <property type="nucleotide sequence ID" value="NZ_JYIJ01000019.1"/>
</dbReference>
<keyword evidence="1" id="KW-0732">Signal</keyword>
<reference evidence="3 5" key="2">
    <citation type="submission" date="2015-02" db="EMBL/GenBank/DDBJ databases">
        <title>Physiological reanalysis, assessment of diazotrophy, and genome sequences of multiple isolates of Streptomyces thermoautotrophicus.</title>
        <authorList>
            <person name="MacKellar D.C."/>
            <person name="Lieber L."/>
            <person name="Norman J."/>
            <person name="Bolger A."/>
            <person name="Tobin C."/>
            <person name="Murray J.W."/>
            <person name="Prell J."/>
        </authorList>
    </citation>
    <scope>NUCLEOTIDE SEQUENCE [LARGE SCALE GENOMIC DNA]</scope>
    <source>
        <strain evidence="3 5">UBT1</strain>
    </source>
</reference>
<reference evidence="4" key="1">
    <citation type="submission" date="2015-02" db="EMBL/GenBank/DDBJ databases">
        <title>Physiological reanalysis, assessment of diazotrophy, and genome sequences of multiple isolates of Streptomyces thermoautotrophicus.</title>
        <authorList>
            <person name="MacKellar D.C."/>
            <person name="Lieber L."/>
            <person name="Norman J."/>
            <person name="Bolger A."/>
            <person name="Tobin C."/>
            <person name="Murray J.W."/>
            <person name="Friesen M."/>
            <person name="Prell J."/>
        </authorList>
    </citation>
    <scope>NUCLEOTIDE SEQUENCE [LARGE SCALE GENOMIC DNA]</scope>
    <source>
        <strain evidence="4">UBT1</strain>
    </source>
</reference>
<feature type="signal peptide" evidence="1">
    <location>
        <begin position="1"/>
        <end position="23"/>
    </location>
</feature>
<name>A0A132NB14_9ACTN</name>
<evidence type="ECO:0000313" key="4">
    <source>
        <dbReference type="Proteomes" id="UP000070598"/>
    </source>
</evidence>
<dbReference type="EMBL" id="JYIJ01000019">
    <property type="protein sequence ID" value="KWW97886.1"/>
    <property type="molecule type" value="Genomic_DNA"/>
</dbReference>
<sequence length="193" mass="21626">MAKRLVFAVVTLLTAVIATPAARVDIHDQFTSSSRQIEPSAADQVEFVSDEDYEIRRRDVASSSSLATHRPNALAGTPWWHIRHATRDWNNRDIPTRQGNSNFGYQKTCGKHNMCSPRAIEAPYHGYPDETQGTRNVYYGYVLVNGRPRIKLKSVADTSQRTALGNTPDGRPVGTLTAYCMGMERCPDWVNSR</sequence>
<feature type="chain" id="PRO_5010447061" evidence="1">
    <location>
        <begin position="24"/>
        <end position="193"/>
    </location>
</feature>
<accession>A0A132NB14</accession>
<dbReference type="Proteomes" id="UP000070659">
    <property type="component" value="Unassembled WGS sequence"/>
</dbReference>
<dbReference type="AlphaFoldDB" id="A0A132NB14"/>
<evidence type="ECO:0000256" key="1">
    <source>
        <dbReference type="SAM" id="SignalP"/>
    </source>
</evidence>
<dbReference type="EMBL" id="JYIK01001061">
    <property type="protein sequence ID" value="KWX07345.1"/>
    <property type="molecule type" value="Genomic_DNA"/>
</dbReference>
<evidence type="ECO:0000313" key="2">
    <source>
        <dbReference type="EMBL" id="KWW97886.1"/>
    </source>
</evidence>
<proteinExistence type="predicted"/>
<evidence type="ECO:0000313" key="3">
    <source>
        <dbReference type="EMBL" id="KWX07345.1"/>
    </source>
</evidence>
<protein>
    <submittedName>
        <fullName evidence="3">Uncharacterized protein</fullName>
    </submittedName>
</protein>
<organism evidence="3 4">
    <name type="scientific">Carbonactinospora thermoautotrophica</name>
    <dbReference type="NCBI Taxonomy" id="1469144"/>
    <lineage>
        <taxon>Bacteria</taxon>
        <taxon>Bacillati</taxon>
        <taxon>Actinomycetota</taxon>
        <taxon>Actinomycetes</taxon>
        <taxon>Kitasatosporales</taxon>
        <taxon>Carbonactinosporaceae</taxon>
        <taxon>Carbonactinospora</taxon>
    </lineage>
</organism>